<evidence type="ECO:0000313" key="2">
    <source>
        <dbReference type="Proteomes" id="UP001180754"/>
    </source>
</evidence>
<proteinExistence type="predicted"/>
<organism evidence="1 2">
    <name type="scientific">Streptomyces lonegramiae</name>
    <dbReference type="NCBI Taxonomy" id="3075524"/>
    <lineage>
        <taxon>Bacteria</taxon>
        <taxon>Bacillati</taxon>
        <taxon>Actinomycetota</taxon>
        <taxon>Actinomycetes</taxon>
        <taxon>Kitasatosporales</taxon>
        <taxon>Streptomycetaceae</taxon>
        <taxon>Streptomyces</taxon>
    </lineage>
</organism>
<accession>A0ABU2X893</accession>
<dbReference type="Proteomes" id="UP001180754">
    <property type="component" value="Unassembled WGS sequence"/>
</dbReference>
<keyword evidence="2" id="KW-1185">Reference proteome</keyword>
<comment type="caution">
    <text evidence="1">The sequence shown here is derived from an EMBL/GenBank/DDBJ whole genome shotgun (WGS) entry which is preliminary data.</text>
</comment>
<gene>
    <name evidence="1" type="ORF">RND15_02455</name>
</gene>
<reference evidence="1" key="1">
    <citation type="submission" date="2024-05" db="EMBL/GenBank/DDBJ databases">
        <title>30 novel species of actinomycetes from the DSMZ collection.</title>
        <authorList>
            <person name="Nouioui I."/>
        </authorList>
    </citation>
    <scope>NUCLEOTIDE SEQUENCE</scope>
    <source>
        <strain evidence="1">DSM 41529</strain>
    </source>
</reference>
<dbReference type="RefSeq" id="WP_311721849.1">
    <property type="nucleotide sequence ID" value="NZ_JAVRFD010000001.1"/>
</dbReference>
<sequence>MNKDLAMDADATARHARYGRLPERIRFEGMAEEVEAVPSGGINASYDPAGSWKYYSCLALDLGL</sequence>
<name>A0ABU2X893_9ACTN</name>
<dbReference type="EMBL" id="JAVRFD010000001">
    <property type="protein sequence ID" value="MDT0541577.1"/>
    <property type="molecule type" value="Genomic_DNA"/>
</dbReference>
<protein>
    <submittedName>
        <fullName evidence="1">Uncharacterized protein</fullName>
    </submittedName>
</protein>
<evidence type="ECO:0000313" key="1">
    <source>
        <dbReference type="EMBL" id="MDT0541577.1"/>
    </source>
</evidence>